<evidence type="ECO:0000313" key="2">
    <source>
        <dbReference type="EMBL" id="MBB6434992.1"/>
    </source>
</evidence>
<comment type="caution">
    <text evidence="2">The sequence shown here is derived from an EMBL/GenBank/DDBJ whole genome shotgun (WGS) entry which is preliminary data.</text>
</comment>
<dbReference type="AlphaFoldDB" id="A0A7X0HEU3"/>
<reference evidence="2 3" key="1">
    <citation type="submission" date="2020-08" db="EMBL/GenBank/DDBJ databases">
        <title>Genomic Encyclopedia of Type Strains, Phase IV (KMG-IV): sequencing the most valuable type-strain genomes for metagenomic binning, comparative biology and taxonomic classification.</title>
        <authorList>
            <person name="Goeker M."/>
        </authorList>
    </citation>
    <scope>NUCLEOTIDE SEQUENCE [LARGE SCALE GENOMIC DNA]</scope>
    <source>
        <strain evidence="2 3">DSM 40141</strain>
    </source>
</reference>
<dbReference type="RefSeq" id="WP_185028134.1">
    <property type="nucleotide sequence ID" value="NZ_BNBN01000004.1"/>
</dbReference>
<protein>
    <submittedName>
        <fullName evidence="2">Uncharacterized protein</fullName>
    </submittedName>
</protein>
<evidence type="ECO:0000256" key="1">
    <source>
        <dbReference type="SAM" id="MobiDB-lite"/>
    </source>
</evidence>
<accession>A0A7X0HEU3</accession>
<dbReference type="Proteomes" id="UP000540423">
    <property type="component" value="Unassembled WGS sequence"/>
</dbReference>
<evidence type="ECO:0000313" key="3">
    <source>
        <dbReference type="Proteomes" id="UP000540423"/>
    </source>
</evidence>
<keyword evidence="3" id="KW-1185">Reference proteome</keyword>
<gene>
    <name evidence="2" type="ORF">HNQ79_001443</name>
</gene>
<dbReference type="EMBL" id="JACHEM010000003">
    <property type="protein sequence ID" value="MBB6434992.1"/>
    <property type="molecule type" value="Genomic_DNA"/>
</dbReference>
<feature type="region of interest" description="Disordered" evidence="1">
    <location>
        <begin position="1"/>
        <end position="51"/>
    </location>
</feature>
<name>A0A7X0HEU3_9ACTN</name>
<organism evidence="2 3">
    <name type="scientific">Streptomyces candidus</name>
    <dbReference type="NCBI Taxonomy" id="67283"/>
    <lineage>
        <taxon>Bacteria</taxon>
        <taxon>Bacillati</taxon>
        <taxon>Actinomycetota</taxon>
        <taxon>Actinomycetes</taxon>
        <taxon>Kitasatosporales</taxon>
        <taxon>Streptomycetaceae</taxon>
        <taxon>Streptomyces</taxon>
    </lineage>
</organism>
<proteinExistence type="predicted"/>
<sequence>MPGIINKLKSYARSPQGQRTIRRQASDPRRRAQAKSLLGKLRGGRTGGRRY</sequence>